<gene>
    <name evidence="1" type="ORF">VSA01S_36920</name>
</gene>
<comment type="caution">
    <text evidence="1">The sequence shown here is derived from an EMBL/GenBank/DDBJ whole genome shotgun (WGS) entry which is preliminary data.</text>
</comment>
<dbReference type="OrthoDB" id="5896142at2"/>
<dbReference type="Proteomes" id="UP000321922">
    <property type="component" value="Unassembled WGS sequence"/>
</dbReference>
<sequence length="75" mass="8409">MEYVAIRLFGDGAMKRHKHTQELETTTLGDFDCFEDAIHQACEQLKCNHVRHGVLSEGEGAGGFIVVDTQEFVEI</sequence>
<accession>A0A511QJS6</accession>
<protein>
    <submittedName>
        <fullName evidence="1">Uncharacterized protein</fullName>
    </submittedName>
</protein>
<reference evidence="1 2" key="1">
    <citation type="submission" date="2019-07" db="EMBL/GenBank/DDBJ databases">
        <title>Whole genome shotgun sequence of Vibrio sagamiensis NBRC 104589.</title>
        <authorList>
            <person name="Hosoyama A."/>
            <person name="Uohara A."/>
            <person name="Ohji S."/>
            <person name="Ichikawa N."/>
        </authorList>
    </citation>
    <scope>NUCLEOTIDE SEQUENCE [LARGE SCALE GENOMIC DNA]</scope>
    <source>
        <strain evidence="1 2">NBRC 104589</strain>
    </source>
</reference>
<evidence type="ECO:0000313" key="1">
    <source>
        <dbReference type="EMBL" id="GEM77580.1"/>
    </source>
</evidence>
<organism evidence="1 2">
    <name type="scientific">Vibrio sagamiensis NBRC 104589</name>
    <dbReference type="NCBI Taxonomy" id="1219064"/>
    <lineage>
        <taxon>Bacteria</taxon>
        <taxon>Pseudomonadati</taxon>
        <taxon>Pseudomonadota</taxon>
        <taxon>Gammaproteobacteria</taxon>
        <taxon>Vibrionales</taxon>
        <taxon>Vibrionaceae</taxon>
        <taxon>Vibrio</taxon>
    </lineage>
</organism>
<evidence type="ECO:0000313" key="2">
    <source>
        <dbReference type="Proteomes" id="UP000321922"/>
    </source>
</evidence>
<dbReference type="RefSeq" id="WP_039982911.1">
    <property type="nucleotide sequence ID" value="NZ_BAOJ01000145.1"/>
</dbReference>
<keyword evidence="2" id="KW-1185">Reference proteome</keyword>
<name>A0A511QJS6_9VIBR</name>
<proteinExistence type="predicted"/>
<dbReference type="AlphaFoldDB" id="A0A511QJS6"/>
<dbReference type="EMBL" id="BJXJ01000067">
    <property type="protein sequence ID" value="GEM77580.1"/>
    <property type="molecule type" value="Genomic_DNA"/>
</dbReference>